<dbReference type="InterPro" id="IPR044974">
    <property type="entry name" value="Disease_R_plants"/>
</dbReference>
<dbReference type="Pfam" id="PF23559">
    <property type="entry name" value="WHD_DRP"/>
    <property type="match status" value="1"/>
</dbReference>
<dbReference type="InterPro" id="IPR042197">
    <property type="entry name" value="Apaf_helical"/>
</dbReference>
<dbReference type="Gene3D" id="1.10.10.10">
    <property type="entry name" value="Winged helix-like DNA-binding domain superfamily/Winged helix DNA-binding domain"/>
    <property type="match status" value="1"/>
</dbReference>
<proteinExistence type="inferred from homology"/>
<dbReference type="InterPro" id="IPR058922">
    <property type="entry name" value="WHD_DRP"/>
</dbReference>
<dbReference type="InterPro" id="IPR041118">
    <property type="entry name" value="Rx_N"/>
</dbReference>
<evidence type="ECO:0000259" key="7">
    <source>
        <dbReference type="Pfam" id="PF18052"/>
    </source>
</evidence>
<dbReference type="FunFam" id="3.40.50.300:FF:001091">
    <property type="entry name" value="Probable disease resistance protein At1g61300"/>
    <property type="match status" value="1"/>
</dbReference>
<dbReference type="PANTHER" id="PTHR23155">
    <property type="entry name" value="DISEASE RESISTANCE PROTEIN RP"/>
    <property type="match status" value="1"/>
</dbReference>
<dbReference type="PANTHER" id="PTHR23155:SF931">
    <property type="entry name" value="OS01G0547000 PROTEIN"/>
    <property type="match status" value="1"/>
</dbReference>
<accession>A0A6P5FMD2</accession>
<evidence type="ECO:0000259" key="8">
    <source>
        <dbReference type="Pfam" id="PF23559"/>
    </source>
</evidence>
<keyword evidence="10" id="KW-1185">Reference proteome</keyword>
<evidence type="ECO:0000256" key="2">
    <source>
        <dbReference type="ARBA" id="ARBA00022614"/>
    </source>
</evidence>
<evidence type="ECO:0000256" key="3">
    <source>
        <dbReference type="ARBA" id="ARBA00022737"/>
    </source>
</evidence>
<reference evidence="10" key="1">
    <citation type="journal article" date="2015" name="Nat. Genet.">
        <title>The pineapple genome and the evolution of CAM photosynthesis.</title>
        <authorList>
            <person name="Ming R."/>
            <person name="VanBuren R."/>
            <person name="Wai C.M."/>
            <person name="Tang H."/>
            <person name="Schatz M.C."/>
            <person name="Bowers J.E."/>
            <person name="Lyons E."/>
            <person name="Wang M.L."/>
            <person name="Chen J."/>
            <person name="Biggers E."/>
            <person name="Zhang J."/>
            <person name="Huang L."/>
            <person name="Zhang L."/>
            <person name="Miao W."/>
            <person name="Zhang J."/>
            <person name="Ye Z."/>
            <person name="Miao C."/>
            <person name="Lin Z."/>
            <person name="Wang H."/>
            <person name="Zhou H."/>
            <person name="Yim W.C."/>
            <person name="Priest H.D."/>
            <person name="Zheng C."/>
            <person name="Woodhouse M."/>
            <person name="Edger P.P."/>
            <person name="Guyot R."/>
            <person name="Guo H.B."/>
            <person name="Guo H."/>
            <person name="Zheng G."/>
            <person name="Singh R."/>
            <person name="Sharma A."/>
            <person name="Min X."/>
            <person name="Zheng Y."/>
            <person name="Lee H."/>
            <person name="Gurtowski J."/>
            <person name="Sedlazeck F.J."/>
            <person name="Harkess A."/>
            <person name="McKain M.R."/>
            <person name="Liao Z."/>
            <person name="Fang J."/>
            <person name="Liu J."/>
            <person name="Zhang X."/>
            <person name="Zhang Q."/>
            <person name="Hu W."/>
            <person name="Qin Y."/>
            <person name="Wang K."/>
            <person name="Chen L.Y."/>
            <person name="Shirley N."/>
            <person name="Lin Y.R."/>
            <person name="Liu L.Y."/>
            <person name="Hernandez A.G."/>
            <person name="Wright C.L."/>
            <person name="Bulone V."/>
            <person name="Tuskan G.A."/>
            <person name="Heath K."/>
            <person name="Zee F."/>
            <person name="Moore P.H."/>
            <person name="Sunkar R."/>
            <person name="Leebens-Mack J.H."/>
            <person name="Mockler T."/>
            <person name="Bennetzen J.L."/>
            <person name="Freeling M."/>
            <person name="Sankoff D."/>
            <person name="Paterson A.H."/>
            <person name="Zhu X."/>
            <person name="Yang X."/>
            <person name="Smith J.A."/>
            <person name="Cushman J.C."/>
            <person name="Paull R.E."/>
            <person name="Yu Q."/>
        </authorList>
    </citation>
    <scope>NUCLEOTIDE SEQUENCE [LARGE SCALE GENOMIC DNA]</scope>
    <source>
        <strain evidence="10">cv. F153</strain>
    </source>
</reference>
<evidence type="ECO:0000313" key="11">
    <source>
        <dbReference type="RefSeq" id="XP_020096817.1"/>
    </source>
</evidence>
<dbReference type="Proteomes" id="UP000515123">
    <property type="component" value="Linkage group 10"/>
</dbReference>
<keyword evidence="4" id="KW-0547">Nucleotide-binding</keyword>
<protein>
    <submittedName>
        <fullName evidence="11">Disease resistance protein RPM1-like</fullName>
    </submittedName>
</protein>
<dbReference type="InterPro" id="IPR032675">
    <property type="entry name" value="LRR_dom_sf"/>
</dbReference>
<dbReference type="GO" id="GO:0042742">
    <property type="term" value="P:defense response to bacterium"/>
    <property type="evidence" value="ECO:0007669"/>
    <property type="project" value="UniProtKB-ARBA"/>
</dbReference>
<evidence type="ECO:0000313" key="10">
    <source>
        <dbReference type="Proteomes" id="UP000515123"/>
    </source>
</evidence>
<comment type="similarity">
    <text evidence="1">Belongs to the disease resistance NB-LRR family.</text>
</comment>
<dbReference type="SUPFAM" id="SSF52540">
    <property type="entry name" value="P-loop containing nucleoside triphosphate hydrolases"/>
    <property type="match status" value="1"/>
</dbReference>
<dbReference type="GeneID" id="109715968"/>
<evidence type="ECO:0000259" key="9">
    <source>
        <dbReference type="Pfam" id="PF23598"/>
    </source>
</evidence>
<feature type="domain" description="Disease resistance N-terminal" evidence="7">
    <location>
        <begin position="5"/>
        <end position="105"/>
    </location>
</feature>
<dbReference type="AlphaFoldDB" id="A0A6P5FMD2"/>
<feature type="domain" description="Disease resistance R13L4/SHOC-2-like LRR" evidence="9">
    <location>
        <begin position="560"/>
        <end position="882"/>
    </location>
</feature>
<dbReference type="OrthoDB" id="682279at2759"/>
<feature type="domain" description="Disease resistance protein winged helix" evidence="8">
    <location>
        <begin position="447"/>
        <end position="516"/>
    </location>
</feature>
<dbReference type="Pfam" id="PF23598">
    <property type="entry name" value="LRR_14"/>
    <property type="match status" value="1"/>
</dbReference>
<dbReference type="GO" id="GO:0002758">
    <property type="term" value="P:innate immune response-activating signaling pathway"/>
    <property type="evidence" value="ECO:0007669"/>
    <property type="project" value="UniProtKB-ARBA"/>
</dbReference>
<dbReference type="InterPro" id="IPR038005">
    <property type="entry name" value="RX-like_CC"/>
</dbReference>
<keyword evidence="3" id="KW-0677">Repeat</keyword>
<organism evidence="10 11">
    <name type="scientific">Ananas comosus</name>
    <name type="common">Pineapple</name>
    <name type="synonym">Ananas ananas</name>
    <dbReference type="NCBI Taxonomy" id="4615"/>
    <lineage>
        <taxon>Eukaryota</taxon>
        <taxon>Viridiplantae</taxon>
        <taxon>Streptophyta</taxon>
        <taxon>Embryophyta</taxon>
        <taxon>Tracheophyta</taxon>
        <taxon>Spermatophyta</taxon>
        <taxon>Magnoliopsida</taxon>
        <taxon>Liliopsida</taxon>
        <taxon>Poales</taxon>
        <taxon>Bromeliaceae</taxon>
        <taxon>Bromelioideae</taxon>
        <taxon>Ananas</taxon>
    </lineage>
</organism>
<evidence type="ECO:0000256" key="4">
    <source>
        <dbReference type="ARBA" id="ARBA00022741"/>
    </source>
</evidence>
<dbReference type="Gene3D" id="1.10.8.430">
    <property type="entry name" value="Helical domain of apoptotic protease-activating factors"/>
    <property type="match status" value="1"/>
</dbReference>
<dbReference type="InterPro" id="IPR036388">
    <property type="entry name" value="WH-like_DNA-bd_sf"/>
</dbReference>
<dbReference type="GO" id="GO:0043531">
    <property type="term" value="F:ADP binding"/>
    <property type="evidence" value="ECO:0007669"/>
    <property type="project" value="InterPro"/>
</dbReference>
<name>A0A6P5FMD2_ANACO</name>
<evidence type="ECO:0000256" key="1">
    <source>
        <dbReference type="ARBA" id="ARBA00008894"/>
    </source>
</evidence>
<keyword evidence="2" id="KW-0433">Leucine-rich repeat</keyword>
<evidence type="ECO:0000256" key="5">
    <source>
        <dbReference type="ARBA" id="ARBA00022821"/>
    </source>
</evidence>
<dbReference type="Pfam" id="PF00931">
    <property type="entry name" value="NB-ARC"/>
    <property type="match status" value="1"/>
</dbReference>
<gene>
    <name evidence="11" type="primary">LOC109715968</name>
</gene>
<dbReference type="PRINTS" id="PR00364">
    <property type="entry name" value="DISEASERSIST"/>
</dbReference>
<dbReference type="FunFam" id="1.10.10.10:FF:000322">
    <property type="entry name" value="Probable disease resistance protein At1g63360"/>
    <property type="match status" value="1"/>
</dbReference>
<dbReference type="GO" id="GO:0009626">
    <property type="term" value="P:plant-type hypersensitive response"/>
    <property type="evidence" value="ECO:0007669"/>
    <property type="project" value="UniProtKB-ARBA"/>
</dbReference>
<sequence length="921" mass="106443">MAEAAISSLLVKIGATLASEATKSAPSLLLRWISAKKELMKGINEIKDELESMQSFLRIVERLKQKDENTKTFIKQTRDLAFDIEDIIDEFTYKLGEEQGGVLPRAIKRCRNIFITWHHLSKRLKEIKINLRNIMERRMRYDMKGMENEVKHLIAVGGSKTRAESTHFVEEDDIVGIDKYRDLLLKWLKDEDEQQRQPMIISVLGMGGLGKTTLATHLYNIIKATFDACAWVAVSQSYETHDLLRQILKEFYREDPEKREVPNNIDTMDFRSLVETIRTYLQCRKYVLILDDVWSIDVMNNIKDALLNSNSKSRIVLTTRIRDVALLANKHRMFELKTLEADHSWDLFCKNAFWKSANKICPPPLEQCAKKIVEKCGGLPLAIVSIGRLLTFREQTNFEWEKVYKDLEWYLTNNESKLHGKVHDILKLSLDDLPHYLRNCFLHCSSFPEDYQIRRNSLIRLWVAEGFIEERGITMEEVAEEYLNELVHRCLLQVVYRDENGRVCECRMHDIIRVLALSESKELSFCMVYEHSRKKLQICEARRLSILSDITEYCTEDKSHLRSVLVFNNSMSNDLLKSVLRSSKFLRVLELEKAPIEKLPSEIYNLFNLHYLGLRATKIKELPRSIGKLRNLQILDTRESEIQNLPKEITELQKLRHLVLPRKLGKNIKVLVGIWRLKGLQTLGYIEATKKIVQNIEALTELREFLIIGVRTLHCADLWNSITKMNHLIDLCVECEDGGELQQLGTLRLPLPIEGLQLEGKLDKTSLPELATFFGSLTNLTRLTLKYAKLDEDTFPYLQALPALMLLYLHGAYDGMKLHFQATSFPKLKQLTIFGARNLSQVEIERGAIASLNTLQLCHCPKLKELPHGIEYLTTLRGLYIWHAVKVLVEKFRGGEGGHINDGRTKVHHVSTFFIGIEQDG</sequence>
<reference evidence="11" key="2">
    <citation type="submission" date="2025-08" db="UniProtKB">
        <authorList>
            <consortium name="RefSeq"/>
        </authorList>
    </citation>
    <scope>IDENTIFICATION</scope>
    <source>
        <tissue evidence="11">Leaf</tissue>
    </source>
</reference>
<dbReference type="InterPro" id="IPR055414">
    <property type="entry name" value="LRR_R13L4/SHOC2-like"/>
</dbReference>
<dbReference type="Gene3D" id="3.40.50.300">
    <property type="entry name" value="P-loop containing nucleotide triphosphate hydrolases"/>
    <property type="match status" value="1"/>
</dbReference>
<dbReference type="InterPro" id="IPR002182">
    <property type="entry name" value="NB-ARC"/>
</dbReference>
<dbReference type="Pfam" id="PF18052">
    <property type="entry name" value="Rx_N"/>
    <property type="match status" value="1"/>
</dbReference>
<dbReference type="SUPFAM" id="SSF52058">
    <property type="entry name" value="L domain-like"/>
    <property type="match status" value="1"/>
</dbReference>
<dbReference type="RefSeq" id="XP_020096817.1">
    <property type="nucleotide sequence ID" value="XM_020241228.1"/>
</dbReference>
<dbReference type="Gene3D" id="3.80.10.10">
    <property type="entry name" value="Ribonuclease Inhibitor"/>
    <property type="match status" value="1"/>
</dbReference>
<evidence type="ECO:0000259" key="6">
    <source>
        <dbReference type="Pfam" id="PF00931"/>
    </source>
</evidence>
<dbReference type="CDD" id="cd14798">
    <property type="entry name" value="RX-CC_like"/>
    <property type="match status" value="1"/>
</dbReference>
<dbReference type="Gene3D" id="1.20.5.4130">
    <property type="match status" value="1"/>
</dbReference>
<dbReference type="InterPro" id="IPR027417">
    <property type="entry name" value="P-loop_NTPase"/>
</dbReference>
<feature type="domain" description="NB-ARC" evidence="6">
    <location>
        <begin position="183"/>
        <end position="356"/>
    </location>
</feature>
<keyword evidence="5" id="KW-0611">Plant defense</keyword>